<name>A0A3B1CGK0_9ZZZZ</name>
<dbReference type="SUPFAM" id="SSF53448">
    <property type="entry name" value="Nucleotide-diphospho-sugar transferases"/>
    <property type="match status" value="1"/>
</dbReference>
<dbReference type="EMBL" id="UOGI01000051">
    <property type="protein sequence ID" value="VAX29359.1"/>
    <property type="molecule type" value="Genomic_DNA"/>
</dbReference>
<reference evidence="2" key="1">
    <citation type="submission" date="2018-06" db="EMBL/GenBank/DDBJ databases">
        <authorList>
            <person name="Zhirakovskaya E."/>
        </authorList>
    </citation>
    <scope>NUCLEOTIDE SEQUENCE</scope>
</reference>
<dbReference type="PANTHER" id="PTHR22916:SF3">
    <property type="entry name" value="UDP-GLCNAC:BETAGAL BETA-1,3-N-ACETYLGLUCOSAMINYLTRANSFERASE-LIKE PROTEIN 1"/>
    <property type="match status" value="1"/>
</dbReference>
<organism evidence="2">
    <name type="scientific">hydrothermal vent metagenome</name>
    <dbReference type="NCBI Taxonomy" id="652676"/>
    <lineage>
        <taxon>unclassified sequences</taxon>
        <taxon>metagenomes</taxon>
        <taxon>ecological metagenomes</taxon>
    </lineage>
</organism>
<sequence length="330" mass="38686">HNIATSDIQHCHYITLTFMYKHKENGKPEFSVLMASYNNSQYIGRAIESVINQTFKEWELVIVDDSSTDKSVEVIRTYLTDGRVKFFRNRRNIGYIRTLRRLINESGSAILGILDSDDVLREDALEKMYEAHVKNPDCGFIYSNFVFCDQDLTPVEKGFCTALPQIPERKTILRYDLVSHFRTFKRDGYLGTPGYDDEILYAEDKDLILKMEEVTDFVFIDEVLYFYRVLSDSQSHDPAKKGMMKSSYYLAKYKAYRRRLGTEIPNLTNKEMSDVLFHGIPHCMKAGNWRRAGFFLFEAMKLFPLNLKGWLQLFFRGAKFLPKMFFRKIP</sequence>
<gene>
    <name evidence="2" type="ORF">MNBD_NITROSPIRAE03-1740</name>
</gene>
<proteinExistence type="predicted"/>
<dbReference type="InterPro" id="IPR001173">
    <property type="entry name" value="Glyco_trans_2-like"/>
</dbReference>
<feature type="non-terminal residue" evidence="2">
    <location>
        <position position="1"/>
    </location>
</feature>
<dbReference type="PANTHER" id="PTHR22916">
    <property type="entry name" value="GLYCOSYLTRANSFERASE"/>
    <property type="match status" value="1"/>
</dbReference>
<evidence type="ECO:0000259" key="1">
    <source>
        <dbReference type="Pfam" id="PF00535"/>
    </source>
</evidence>
<dbReference type="Gene3D" id="3.90.550.10">
    <property type="entry name" value="Spore Coat Polysaccharide Biosynthesis Protein SpsA, Chain A"/>
    <property type="match status" value="1"/>
</dbReference>
<dbReference type="InterPro" id="IPR029044">
    <property type="entry name" value="Nucleotide-diphossugar_trans"/>
</dbReference>
<dbReference type="AlphaFoldDB" id="A0A3B1CGK0"/>
<evidence type="ECO:0000313" key="2">
    <source>
        <dbReference type="EMBL" id="VAX29359.1"/>
    </source>
</evidence>
<feature type="domain" description="Glycosyltransferase 2-like" evidence="1">
    <location>
        <begin position="31"/>
        <end position="146"/>
    </location>
</feature>
<dbReference type="Pfam" id="PF00535">
    <property type="entry name" value="Glycos_transf_2"/>
    <property type="match status" value="1"/>
</dbReference>
<accession>A0A3B1CGK0</accession>
<protein>
    <recommendedName>
        <fullName evidence="1">Glycosyltransferase 2-like domain-containing protein</fullName>
    </recommendedName>
</protein>
<dbReference type="GO" id="GO:0016758">
    <property type="term" value="F:hexosyltransferase activity"/>
    <property type="evidence" value="ECO:0007669"/>
    <property type="project" value="UniProtKB-ARBA"/>
</dbReference>